<name>M1WCG8_CLAP2</name>
<keyword evidence="3" id="KW-1185">Reference proteome</keyword>
<dbReference type="InterPro" id="IPR011333">
    <property type="entry name" value="SKP1/BTB/POZ_sf"/>
</dbReference>
<dbReference type="SUPFAM" id="SSF54695">
    <property type="entry name" value="POZ domain"/>
    <property type="match status" value="1"/>
</dbReference>
<comment type="caution">
    <text evidence="2">The sequence shown here is derived from an EMBL/GenBank/DDBJ whole genome shotgun (WGS) entry which is preliminary data.</text>
</comment>
<dbReference type="CDD" id="cd18186">
    <property type="entry name" value="BTB_POZ_ZBTB_KLHL-like"/>
    <property type="match status" value="1"/>
</dbReference>
<evidence type="ECO:0000259" key="1">
    <source>
        <dbReference type="PROSITE" id="PS50097"/>
    </source>
</evidence>
<evidence type="ECO:0000313" key="3">
    <source>
        <dbReference type="Proteomes" id="UP000016801"/>
    </source>
</evidence>
<dbReference type="Proteomes" id="UP000016801">
    <property type="component" value="Unassembled WGS sequence"/>
</dbReference>
<sequence length="139" mass="15587">MHCEKVLKTIAKDRGDGAFCDLEIVCGETRFQAHRNVVCSHSGVIRAACLDLSKDIASRSSVFEIKESTPELVSRMLDYIYTGNYDDFSSDVPVEENQTPSQEKCAIKSPMTLHARMMKLGDVYMVDGLRLSVHSLIKR</sequence>
<dbReference type="Pfam" id="PF00651">
    <property type="entry name" value="BTB"/>
    <property type="match status" value="1"/>
</dbReference>
<dbReference type="STRING" id="1111077.M1WCG8"/>
<dbReference type="PANTHER" id="PTHR47843">
    <property type="entry name" value="BTB DOMAIN-CONTAINING PROTEIN-RELATED"/>
    <property type="match status" value="1"/>
</dbReference>
<dbReference type="OrthoDB" id="6359816at2759"/>
<dbReference type="HOGENOM" id="CLU_1844874_0_0_1"/>
<evidence type="ECO:0000313" key="2">
    <source>
        <dbReference type="EMBL" id="CCE31603.1"/>
    </source>
</evidence>
<dbReference type="PANTHER" id="PTHR47843:SF5">
    <property type="entry name" value="BTB_POZ DOMAIN PROTEIN"/>
    <property type="match status" value="1"/>
</dbReference>
<dbReference type="EMBL" id="CAGA01000032">
    <property type="protein sequence ID" value="CCE31603.1"/>
    <property type="molecule type" value="Genomic_DNA"/>
</dbReference>
<proteinExistence type="predicted"/>
<dbReference type="InterPro" id="IPR000210">
    <property type="entry name" value="BTB/POZ_dom"/>
</dbReference>
<accession>M1WCG8</accession>
<dbReference type="Gene3D" id="3.30.710.10">
    <property type="entry name" value="Potassium Channel Kv1.1, Chain A"/>
    <property type="match status" value="1"/>
</dbReference>
<organism evidence="2 3">
    <name type="scientific">Claviceps purpurea (strain 20.1)</name>
    <name type="common">Ergot fungus</name>
    <name type="synonym">Sphacelia segetum</name>
    <dbReference type="NCBI Taxonomy" id="1111077"/>
    <lineage>
        <taxon>Eukaryota</taxon>
        <taxon>Fungi</taxon>
        <taxon>Dikarya</taxon>
        <taxon>Ascomycota</taxon>
        <taxon>Pezizomycotina</taxon>
        <taxon>Sordariomycetes</taxon>
        <taxon>Hypocreomycetidae</taxon>
        <taxon>Hypocreales</taxon>
        <taxon>Clavicipitaceae</taxon>
        <taxon>Claviceps</taxon>
    </lineage>
</organism>
<protein>
    <recommendedName>
        <fullName evidence="1">BTB domain-containing protein</fullName>
    </recommendedName>
</protein>
<dbReference type="AlphaFoldDB" id="M1WCG8"/>
<dbReference type="PROSITE" id="PS50097">
    <property type="entry name" value="BTB"/>
    <property type="match status" value="1"/>
</dbReference>
<feature type="domain" description="BTB" evidence="1">
    <location>
        <begin position="20"/>
        <end position="89"/>
    </location>
</feature>
<gene>
    <name evidence="2" type="ORF">CPUR_05456</name>
</gene>
<reference evidence="2 3" key="1">
    <citation type="journal article" date="2013" name="PLoS Genet.">
        <title>Plant-symbiotic fungi as chemical engineers: Multi-genome analysis of the Clavicipitaceae reveals dynamics of alkaloid loci.</title>
        <authorList>
            <person name="Schardl C.L."/>
            <person name="Young C.A."/>
            <person name="Hesse U."/>
            <person name="Amyotte S.G."/>
            <person name="Andreeva K."/>
            <person name="Calie P.J."/>
            <person name="Fleetwood D.J."/>
            <person name="Haws D.C."/>
            <person name="Moore N."/>
            <person name="Oeser B."/>
            <person name="Panaccione D.G."/>
            <person name="Schweri K.K."/>
            <person name="Voisey C.R."/>
            <person name="Farman M.L."/>
            <person name="Jaromczyk J.W."/>
            <person name="Roe B.A."/>
            <person name="O'Sullivan D.M."/>
            <person name="Scott B."/>
            <person name="Tudzynski P."/>
            <person name="An Z."/>
            <person name="Arnaoudova E.G."/>
            <person name="Bullock C.T."/>
            <person name="Charlton N.D."/>
            <person name="Chen L."/>
            <person name="Cox M."/>
            <person name="Dinkins R.D."/>
            <person name="Florea S."/>
            <person name="Glenn A.E."/>
            <person name="Gordon A."/>
            <person name="Gueldener U."/>
            <person name="Harris D.R."/>
            <person name="Hollin W."/>
            <person name="Jaromczyk J."/>
            <person name="Johnson R.D."/>
            <person name="Khan A.K."/>
            <person name="Leistner E."/>
            <person name="Leuchtmann A."/>
            <person name="Li C."/>
            <person name="Liu J."/>
            <person name="Liu J."/>
            <person name="Liu M."/>
            <person name="Mace W."/>
            <person name="Machado C."/>
            <person name="Nagabhyru P."/>
            <person name="Pan J."/>
            <person name="Schmid J."/>
            <person name="Sugawara K."/>
            <person name="Steiner U."/>
            <person name="Takach J.E."/>
            <person name="Tanaka E."/>
            <person name="Webb J.S."/>
            <person name="Wilson E.V."/>
            <person name="Wiseman J.L."/>
            <person name="Yoshida R."/>
            <person name="Zeng Z."/>
        </authorList>
    </citation>
    <scope>NUCLEOTIDE SEQUENCE [LARGE SCALE GENOMIC DNA]</scope>
    <source>
        <strain evidence="2 3">20.1</strain>
    </source>
</reference>
<dbReference type="VEuPathDB" id="FungiDB:CPUR_05456"/>